<comment type="caution">
    <text evidence="2">The sequence shown here is derived from an EMBL/GenBank/DDBJ whole genome shotgun (WGS) entry which is preliminary data.</text>
</comment>
<protein>
    <submittedName>
        <fullName evidence="3">Histidine phosphatase family protein</fullName>
    </submittedName>
    <submittedName>
        <fullName evidence="2">Phosphoglycerate mutase</fullName>
    </submittedName>
</protein>
<dbReference type="PANTHER" id="PTHR48100:SF1">
    <property type="entry name" value="HISTIDINE PHOSPHATASE FAMILY PROTEIN-RELATED"/>
    <property type="match status" value="1"/>
</dbReference>
<dbReference type="GO" id="GO:0005737">
    <property type="term" value="C:cytoplasm"/>
    <property type="evidence" value="ECO:0007669"/>
    <property type="project" value="TreeGrafter"/>
</dbReference>
<dbReference type="EMBL" id="WHZX01000007">
    <property type="protein sequence ID" value="NEG72294.1"/>
    <property type="molecule type" value="Genomic_DNA"/>
</dbReference>
<dbReference type="Proteomes" id="UP000482084">
    <property type="component" value="Unassembled WGS sequence"/>
</dbReference>
<dbReference type="AlphaFoldDB" id="A0A6L4X060"/>
<evidence type="ECO:0000313" key="3">
    <source>
        <dbReference type="EMBL" id="NEG72294.1"/>
    </source>
</evidence>
<reference evidence="2 5" key="2">
    <citation type="submission" date="2019-10" db="EMBL/GenBank/DDBJ databases">
        <title>Characterization of the phylogenetic diversity of two novel species belonging to the genus Bifidobacterium: Bifidobacterium cebidarum sp. nov. and Bifidobacterium leontopitheci sp. nov.</title>
        <authorList>
            <person name="Lugli G.A."/>
            <person name="Duranti S."/>
            <person name="Milani C."/>
            <person name="Turroni F."/>
            <person name="Ventura M."/>
        </authorList>
    </citation>
    <scope>NUCLEOTIDE SEQUENCE [LARGE SCALE GENOMIC DNA]</scope>
    <source>
        <strain evidence="2 5">DSM 100688</strain>
    </source>
</reference>
<evidence type="ECO:0000256" key="1">
    <source>
        <dbReference type="PIRSR" id="PIRSR613078-2"/>
    </source>
</evidence>
<dbReference type="SMART" id="SM00855">
    <property type="entry name" value="PGAM"/>
    <property type="match status" value="1"/>
</dbReference>
<accession>A0A6L4X060</accession>
<name>A0A6L4X060_9BIFI</name>
<dbReference type="InterPro" id="IPR050275">
    <property type="entry name" value="PGM_Phosphatase"/>
</dbReference>
<proteinExistence type="predicted"/>
<dbReference type="GO" id="GO:0016791">
    <property type="term" value="F:phosphatase activity"/>
    <property type="evidence" value="ECO:0007669"/>
    <property type="project" value="TreeGrafter"/>
</dbReference>
<dbReference type="CDD" id="cd07067">
    <property type="entry name" value="HP_PGM_like"/>
    <property type="match status" value="1"/>
</dbReference>
<dbReference type="SUPFAM" id="SSF53254">
    <property type="entry name" value="Phosphoglycerate mutase-like"/>
    <property type="match status" value="1"/>
</dbReference>
<gene>
    <name evidence="2" type="ORF">DSM100688_1464</name>
    <name evidence="3" type="ORF">GFD24_08795</name>
</gene>
<dbReference type="OrthoDB" id="4697614at2"/>
<dbReference type="RefSeq" id="WP_152358488.1">
    <property type="nucleotide sequence ID" value="NZ_WBSM01000007.1"/>
</dbReference>
<organism evidence="2 5">
    <name type="scientific">Bifidobacterium ramosum</name>
    <dbReference type="NCBI Taxonomy" id="1798158"/>
    <lineage>
        <taxon>Bacteria</taxon>
        <taxon>Bacillati</taxon>
        <taxon>Actinomycetota</taxon>
        <taxon>Actinomycetes</taxon>
        <taxon>Bifidobacteriales</taxon>
        <taxon>Bifidobacteriaceae</taxon>
        <taxon>Bifidobacterium</taxon>
    </lineage>
</organism>
<keyword evidence="5" id="KW-1185">Reference proteome</keyword>
<dbReference type="Proteomes" id="UP000469943">
    <property type="component" value="Unassembled WGS sequence"/>
</dbReference>
<dbReference type="EMBL" id="WBSM01000007">
    <property type="protein sequence ID" value="KAB8287676.1"/>
    <property type="molecule type" value="Genomic_DNA"/>
</dbReference>
<sequence length="268" mass="30126">MIDEVVMLRHGRTSYNLAGRLQGQIDVPLDIVGQWQADMAGLELAQRYYWAKVGDVARHPERLAQPGPDAVKRSDIEEYRNASAAERRMVVISSDLFRAQQTAHAFADPLGLPVETDPRLRERSFGQWEGKTREEIRAIDEDAYASWRRHEGGELAYGVESREAAGRRGAEAMRAILADPRYAAAPTTLMIVGHGSWIAATIETLVGMQVNSLDNLGRIRNAFWSRLSVLYDMNGVTLDRPVWQIDAFNESASIARHVDWEHGPAYLR</sequence>
<evidence type="ECO:0000313" key="5">
    <source>
        <dbReference type="Proteomes" id="UP000482084"/>
    </source>
</evidence>
<dbReference type="PANTHER" id="PTHR48100">
    <property type="entry name" value="BROAD-SPECIFICITY PHOSPHATASE YOR283W-RELATED"/>
    <property type="match status" value="1"/>
</dbReference>
<dbReference type="Pfam" id="PF00300">
    <property type="entry name" value="His_Phos_1"/>
    <property type="match status" value="2"/>
</dbReference>
<dbReference type="InterPro" id="IPR029033">
    <property type="entry name" value="His_PPase_superfam"/>
</dbReference>
<dbReference type="Gene3D" id="3.40.50.1240">
    <property type="entry name" value="Phosphoglycerate mutase-like"/>
    <property type="match status" value="1"/>
</dbReference>
<reference evidence="3 4" key="1">
    <citation type="submission" date="2019-10" db="EMBL/GenBank/DDBJ databases">
        <title>Bifidobacterium from non-human primates.</title>
        <authorList>
            <person name="Modesto M."/>
        </authorList>
    </citation>
    <scope>NUCLEOTIDE SEQUENCE [LARGE SCALE GENOMIC DNA]</scope>
    <source>
        <strain evidence="3 4">TREM</strain>
    </source>
</reference>
<evidence type="ECO:0000313" key="4">
    <source>
        <dbReference type="Proteomes" id="UP000469943"/>
    </source>
</evidence>
<dbReference type="InterPro" id="IPR013078">
    <property type="entry name" value="His_Pase_superF_clade-1"/>
</dbReference>
<feature type="binding site" evidence="1">
    <location>
        <begin position="148"/>
        <end position="149"/>
    </location>
    <ligand>
        <name>substrate</name>
    </ligand>
</feature>
<evidence type="ECO:0000313" key="2">
    <source>
        <dbReference type="EMBL" id="KAB8287676.1"/>
    </source>
</evidence>
<feature type="binding site" evidence="1">
    <location>
        <position position="98"/>
    </location>
    <ligand>
        <name>substrate</name>
    </ligand>
</feature>